<gene>
    <name evidence="2" type="ORF">PV328_010391</name>
</gene>
<evidence type="ECO:0000259" key="1">
    <source>
        <dbReference type="Pfam" id="PF20700"/>
    </source>
</evidence>
<reference evidence="2" key="2">
    <citation type="submission" date="2023-03" db="EMBL/GenBank/DDBJ databases">
        <authorList>
            <person name="Inwood S.N."/>
            <person name="Skelly J.G."/>
            <person name="Guhlin J."/>
            <person name="Harrop T.W.R."/>
            <person name="Goldson S.G."/>
            <person name="Dearden P.K."/>
        </authorList>
    </citation>
    <scope>NUCLEOTIDE SEQUENCE</scope>
    <source>
        <strain evidence="2">Irish</strain>
        <tissue evidence="2">Whole body</tissue>
    </source>
</reference>
<comment type="caution">
    <text evidence="2">The sequence shown here is derived from an EMBL/GenBank/DDBJ whole genome shotgun (WGS) entry which is preliminary data.</text>
</comment>
<reference evidence="2" key="1">
    <citation type="journal article" date="2023" name="bioRxiv">
        <title>Scaffold-level genome assemblies of two parasitoid biocontrol wasps reveal the parthenogenesis mechanism and an associated novel virus.</title>
        <authorList>
            <person name="Inwood S."/>
            <person name="Skelly J."/>
            <person name="Guhlin J."/>
            <person name="Harrop T."/>
            <person name="Goldson S."/>
            <person name="Dearden P."/>
        </authorList>
    </citation>
    <scope>NUCLEOTIDE SEQUENCE</scope>
    <source>
        <strain evidence="2">Irish</strain>
        <tissue evidence="2">Whole body</tissue>
    </source>
</reference>
<keyword evidence="3" id="KW-1185">Reference proteome</keyword>
<feature type="domain" description="Mutator-like transposase" evidence="1">
    <location>
        <begin position="66"/>
        <end position="126"/>
    </location>
</feature>
<protein>
    <recommendedName>
        <fullName evidence="1">Mutator-like transposase domain-containing protein</fullName>
    </recommendedName>
</protein>
<dbReference type="Pfam" id="PF20700">
    <property type="entry name" value="Mutator"/>
    <property type="match status" value="1"/>
</dbReference>
<name>A0AA39KQ83_9HYME</name>
<dbReference type="Proteomes" id="UP001168990">
    <property type="component" value="Unassembled WGS sequence"/>
</dbReference>
<evidence type="ECO:0000313" key="2">
    <source>
        <dbReference type="EMBL" id="KAK0169749.1"/>
    </source>
</evidence>
<dbReference type="EMBL" id="JAQQBS010000004">
    <property type="protein sequence ID" value="KAK0169749.1"/>
    <property type="molecule type" value="Genomic_DNA"/>
</dbReference>
<proteinExistence type="predicted"/>
<evidence type="ECO:0000313" key="3">
    <source>
        <dbReference type="Proteomes" id="UP001168990"/>
    </source>
</evidence>
<dbReference type="InterPro" id="IPR049012">
    <property type="entry name" value="Mutator_transp_dom"/>
</dbReference>
<sequence length="132" mass="15411">MCDTAELEKDNSKTKRLYWKGKIVSKQVYNQRFKQQTLAKNIWKKQSMKSKSQLQLSQAKPNLIEGRRIVHIDTVAKQMICKKCKSKLHFSDIVYEKQFGLASVFYMKCKKCDMICTVATDKQHATSKKKTL</sequence>
<accession>A0AA39KQ83</accession>
<organism evidence="2 3">
    <name type="scientific">Microctonus aethiopoides</name>
    <dbReference type="NCBI Taxonomy" id="144406"/>
    <lineage>
        <taxon>Eukaryota</taxon>
        <taxon>Metazoa</taxon>
        <taxon>Ecdysozoa</taxon>
        <taxon>Arthropoda</taxon>
        <taxon>Hexapoda</taxon>
        <taxon>Insecta</taxon>
        <taxon>Pterygota</taxon>
        <taxon>Neoptera</taxon>
        <taxon>Endopterygota</taxon>
        <taxon>Hymenoptera</taxon>
        <taxon>Apocrita</taxon>
        <taxon>Ichneumonoidea</taxon>
        <taxon>Braconidae</taxon>
        <taxon>Euphorinae</taxon>
        <taxon>Microctonus</taxon>
    </lineage>
</organism>
<dbReference type="AlphaFoldDB" id="A0AA39KQ83"/>